<dbReference type="Proteomes" id="UP000092504">
    <property type="component" value="Unassembled WGS sequence"/>
</dbReference>
<organism evidence="1 2">
    <name type="scientific">Halomonas elongata</name>
    <dbReference type="NCBI Taxonomy" id="2746"/>
    <lineage>
        <taxon>Bacteria</taxon>
        <taxon>Pseudomonadati</taxon>
        <taxon>Pseudomonadota</taxon>
        <taxon>Gammaproteobacteria</taxon>
        <taxon>Oceanospirillales</taxon>
        <taxon>Halomonadaceae</taxon>
        <taxon>Halomonas</taxon>
    </lineage>
</organism>
<name>A0A1B8P1W0_HALEL</name>
<evidence type="ECO:0000313" key="2">
    <source>
        <dbReference type="Proteomes" id="UP000092504"/>
    </source>
</evidence>
<comment type="caution">
    <text evidence="1">The sequence shown here is derived from an EMBL/GenBank/DDBJ whole genome shotgun (WGS) entry which is preliminary data.</text>
</comment>
<reference evidence="1 2" key="1">
    <citation type="submission" date="2016-06" db="EMBL/GenBank/DDBJ databases">
        <title>Genome sequence of halotolerant plant growth promoting strain of Halomonas elongata HEK1 isolated from salterns of Rann of Kutch, Gujarat, India.</title>
        <authorList>
            <person name="Gaba S."/>
            <person name="Singh R.N."/>
            <person name="Abrol S."/>
            <person name="Kaushik R."/>
            <person name="Saxena A.K."/>
        </authorList>
    </citation>
    <scope>NUCLEOTIDE SEQUENCE [LARGE SCALE GENOMIC DNA]</scope>
    <source>
        <strain evidence="1 2">HEK1</strain>
    </source>
</reference>
<dbReference type="EMBL" id="MAJD01000001">
    <property type="protein sequence ID" value="OBX36212.1"/>
    <property type="molecule type" value="Genomic_DNA"/>
</dbReference>
<protein>
    <submittedName>
        <fullName evidence="1">Uncharacterized protein</fullName>
    </submittedName>
</protein>
<dbReference type="AlphaFoldDB" id="A0A1B8P1W0"/>
<sequence length="80" mass="9063">MEARCTGNVAWCRLWVDFCKVTLTKGVRLETFPMQQEFSMPISHCRRHLLGATLALTSLAAPWPRPTSRKCASVCRPGRE</sequence>
<evidence type="ECO:0000313" key="1">
    <source>
        <dbReference type="EMBL" id="OBX36212.1"/>
    </source>
</evidence>
<accession>A0A1B8P1W0</accession>
<gene>
    <name evidence="1" type="ORF">A8U91_00553</name>
</gene>
<proteinExistence type="predicted"/>